<keyword evidence="2" id="KW-1185">Reference proteome</keyword>
<evidence type="ECO:0000313" key="1">
    <source>
        <dbReference type="EMBL" id="MCZ8547857.1"/>
    </source>
</evidence>
<name>A0ABT4R1Z8_9HYPH</name>
<reference evidence="1" key="1">
    <citation type="submission" date="2022-11" db="EMBL/GenBank/DDBJ databases">
        <authorList>
            <person name="Coimbra C."/>
        </authorList>
    </citation>
    <scope>NUCLEOTIDE SEQUENCE</scope>
    <source>
        <strain evidence="1">Jales19</strain>
    </source>
</reference>
<proteinExistence type="predicted"/>
<evidence type="ECO:0000313" key="2">
    <source>
        <dbReference type="Proteomes" id="UP001152178"/>
    </source>
</evidence>
<dbReference type="Proteomes" id="UP001152178">
    <property type="component" value="Unassembled WGS sequence"/>
</dbReference>
<gene>
    <name evidence="1" type="ORF">OOJ09_27045</name>
</gene>
<accession>A0ABT4R1Z8</accession>
<sequence length="68" mass="7281">MGSGVVAGLETVEMMARVLDAYCSHAGVVSHIEREHIAVVVLALYETGIETEDGLLAELLKEPRSRTG</sequence>
<comment type="caution">
    <text evidence="1">The sequence shown here is derived from an EMBL/GenBank/DDBJ whole genome shotgun (WGS) entry which is preliminary data.</text>
</comment>
<organism evidence="1 2">
    <name type="scientific">Mesorhizobium qingshengii</name>
    <dbReference type="NCBI Taxonomy" id="1165689"/>
    <lineage>
        <taxon>Bacteria</taxon>
        <taxon>Pseudomonadati</taxon>
        <taxon>Pseudomonadota</taxon>
        <taxon>Alphaproteobacteria</taxon>
        <taxon>Hyphomicrobiales</taxon>
        <taxon>Phyllobacteriaceae</taxon>
        <taxon>Mesorhizobium</taxon>
    </lineage>
</organism>
<protein>
    <submittedName>
        <fullName evidence="1">Uncharacterized protein</fullName>
    </submittedName>
</protein>
<dbReference type="EMBL" id="JAPFQA010000018">
    <property type="protein sequence ID" value="MCZ8547857.1"/>
    <property type="molecule type" value="Genomic_DNA"/>
</dbReference>
<dbReference type="RefSeq" id="WP_269908123.1">
    <property type="nucleotide sequence ID" value="NZ_JAPFQA010000018.1"/>
</dbReference>